<evidence type="ECO:0000256" key="2">
    <source>
        <dbReference type="ARBA" id="ARBA00009347"/>
    </source>
</evidence>
<comment type="cofactor">
    <cofactor evidence="1 6">
        <name>FAD</name>
        <dbReference type="ChEBI" id="CHEBI:57692"/>
    </cofactor>
</comment>
<comment type="similarity">
    <text evidence="2 6">Belongs to the acyl-CoA dehydrogenase family.</text>
</comment>
<evidence type="ECO:0000259" key="8">
    <source>
        <dbReference type="Pfam" id="PF02770"/>
    </source>
</evidence>
<evidence type="ECO:0000313" key="11">
    <source>
        <dbReference type="Proteomes" id="UP001595947"/>
    </source>
</evidence>
<accession>A0ABV9YN94</accession>
<dbReference type="Pfam" id="PF02770">
    <property type="entry name" value="Acyl-CoA_dh_M"/>
    <property type="match status" value="1"/>
</dbReference>
<dbReference type="SUPFAM" id="SSF56645">
    <property type="entry name" value="Acyl-CoA dehydrogenase NM domain-like"/>
    <property type="match status" value="1"/>
</dbReference>
<evidence type="ECO:0000259" key="9">
    <source>
        <dbReference type="Pfam" id="PF02771"/>
    </source>
</evidence>
<evidence type="ECO:0000256" key="6">
    <source>
        <dbReference type="RuleBase" id="RU362125"/>
    </source>
</evidence>
<evidence type="ECO:0000313" key="10">
    <source>
        <dbReference type="EMBL" id="MFC5063025.1"/>
    </source>
</evidence>
<organism evidence="10 11">
    <name type="scientific">Actinomycetospora atypica</name>
    <dbReference type="NCBI Taxonomy" id="1290095"/>
    <lineage>
        <taxon>Bacteria</taxon>
        <taxon>Bacillati</taxon>
        <taxon>Actinomycetota</taxon>
        <taxon>Actinomycetes</taxon>
        <taxon>Pseudonocardiales</taxon>
        <taxon>Pseudonocardiaceae</taxon>
        <taxon>Actinomycetospora</taxon>
    </lineage>
</organism>
<dbReference type="InterPro" id="IPR013786">
    <property type="entry name" value="AcylCoA_DH/ox_N"/>
</dbReference>
<protein>
    <submittedName>
        <fullName evidence="10">Acyl-CoA dehydrogenase family protein</fullName>
    </submittedName>
</protein>
<dbReference type="InterPro" id="IPR036250">
    <property type="entry name" value="AcylCo_DH-like_C"/>
</dbReference>
<dbReference type="Pfam" id="PF00441">
    <property type="entry name" value="Acyl-CoA_dh_1"/>
    <property type="match status" value="1"/>
</dbReference>
<dbReference type="Gene3D" id="1.20.140.10">
    <property type="entry name" value="Butyryl-CoA Dehydrogenase, subunit A, domain 3"/>
    <property type="match status" value="1"/>
</dbReference>
<feature type="domain" description="Acyl-CoA oxidase/dehydrogenase middle" evidence="8">
    <location>
        <begin position="129"/>
        <end position="220"/>
    </location>
</feature>
<feature type="domain" description="Acyl-CoA dehydrogenase/oxidase N-terminal" evidence="9">
    <location>
        <begin position="12"/>
        <end position="124"/>
    </location>
</feature>
<dbReference type="InterPro" id="IPR006089">
    <property type="entry name" value="Acyl-CoA_DH_CS"/>
</dbReference>
<keyword evidence="11" id="KW-1185">Reference proteome</keyword>
<comment type="caution">
    <text evidence="10">The sequence shown here is derived from an EMBL/GenBank/DDBJ whole genome shotgun (WGS) entry which is preliminary data.</text>
</comment>
<dbReference type="PANTHER" id="PTHR43292:SF4">
    <property type="entry name" value="ACYL-COA DEHYDROGENASE FADE34"/>
    <property type="match status" value="1"/>
</dbReference>
<evidence type="ECO:0000256" key="1">
    <source>
        <dbReference type="ARBA" id="ARBA00001974"/>
    </source>
</evidence>
<keyword evidence="3 6" id="KW-0285">Flavoprotein</keyword>
<dbReference type="InterPro" id="IPR052161">
    <property type="entry name" value="Mycobact_Acyl-CoA_DH"/>
</dbReference>
<dbReference type="Gene3D" id="1.10.540.10">
    <property type="entry name" value="Acyl-CoA dehydrogenase/oxidase, N-terminal domain"/>
    <property type="match status" value="1"/>
</dbReference>
<sequence length="671" mass="69932">MSFVPEITLPEGTEELRAEVRAFLDDERSRGTVLGRPDSWFAGWDRDFSRRLAEHGWVGMTLPVAFGGGGRSPLERYVVIEELLAAGAPVGAHWVSDRQAGPSILANGTDAQRERYLPAITRGECFFSIGMSEEGAGSDLAAVATRAERDDDGTWRLTGTKMWTGGAHVNDAAIVLARSDPDSSRHAGLSQYVVDLRAPEVEVEPIHLLTGEHRFNATHLHGVPGEPLGAEGAGWAQVTGELGQERSGPERFLSTFPLLAAVLDARKGFDDGELVRVGGLVARLAALRRLSLGVASALARGESPDVAAALVKDLGTRFEGDVVHAARTLSPVPADAGAPEGAVAELLALGITHLPAYTLRGGTNEILRGIITKGLPDEEVRGLGPVPAADAPVAELVAYARAVGVDPDSGPPVEELAARSVLAGAGLAVPDGPLTLVVADALEVRDSGEGRVRLDGTLPRVPRGREATVVVVTDGPDGAPTDGAVAAVLGPGTGLVGTGENLAGEQRDTLTLDGAEVAAVPVAGVRERLALLRAAAIGGAALRASELAIAHVRTREQFGRPLVSFQAVKQDVARLVEEVALVEAAVAVGVERGGELGAAVAKAQASESVAEITRIAHQLHGAVGFTERSPLRLSTTRLWSWRDEDGDERTWAGRLGAAATGTDDLWALLTG</sequence>
<evidence type="ECO:0000259" key="7">
    <source>
        <dbReference type="Pfam" id="PF00441"/>
    </source>
</evidence>
<dbReference type="InterPro" id="IPR046373">
    <property type="entry name" value="Acyl-CoA_Oxase/DH_mid-dom_sf"/>
</dbReference>
<dbReference type="InterPro" id="IPR006091">
    <property type="entry name" value="Acyl-CoA_Oxase/DH_mid-dom"/>
</dbReference>
<evidence type="ECO:0000256" key="3">
    <source>
        <dbReference type="ARBA" id="ARBA00022630"/>
    </source>
</evidence>
<keyword evidence="4 6" id="KW-0274">FAD</keyword>
<keyword evidence="5 6" id="KW-0560">Oxidoreductase</keyword>
<dbReference type="InterPro" id="IPR009075">
    <property type="entry name" value="AcylCo_DH/oxidase_C"/>
</dbReference>
<proteinExistence type="inferred from homology"/>
<evidence type="ECO:0000256" key="4">
    <source>
        <dbReference type="ARBA" id="ARBA00022827"/>
    </source>
</evidence>
<dbReference type="Gene3D" id="2.40.110.10">
    <property type="entry name" value="Butyryl-CoA Dehydrogenase, subunit A, domain 2"/>
    <property type="match status" value="1"/>
</dbReference>
<reference evidence="11" key="1">
    <citation type="journal article" date="2019" name="Int. J. Syst. Evol. Microbiol.">
        <title>The Global Catalogue of Microorganisms (GCM) 10K type strain sequencing project: providing services to taxonomists for standard genome sequencing and annotation.</title>
        <authorList>
            <consortium name="The Broad Institute Genomics Platform"/>
            <consortium name="The Broad Institute Genome Sequencing Center for Infectious Disease"/>
            <person name="Wu L."/>
            <person name="Ma J."/>
        </authorList>
    </citation>
    <scope>NUCLEOTIDE SEQUENCE [LARGE SCALE GENOMIC DNA]</scope>
    <source>
        <strain evidence="11">CGMCC 4.7093</strain>
    </source>
</reference>
<dbReference type="PROSITE" id="PS00072">
    <property type="entry name" value="ACYL_COA_DH_1"/>
    <property type="match status" value="1"/>
</dbReference>
<dbReference type="SUPFAM" id="SSF47203">
    <property type="entry name" value="Acyl-CoA dehydrogenase C-terminal domain-like"/>
    <property type="match status" value="1"/>
</dbReference>
<dbReference type="PANTHER" id="PTHR43292">
    <property type="entry name" value="ACYL-COA DEHYDROGENASE"/>
    <property type="match status" value="1"/>
</dbReference>
<dbReference type="EMBL" id="JBHSIV010000011">
    <property type="protein sequence ID" value="MFC5063025.1"/>
    <property type="molecule type" value="Genomic_DNA"/>
</dbReference>
<evidence type="ECO:0000256" key="5">
    <source>
        <dbReference type="ARBA" id="ARBA00023002"/>
    </source>
</evidence>
<dbReference type="RefSeq" id="WP_378036375.1">
    <property type="nucleotide sequence ID" value="NZ_JBHSIV010000011.1"/>
</dbReference>
<dbReference type="Pfam" id="PF02771">
    <property type="entry name" value="Acyl-CoA_dh_N"/>
    <property type="match status" value="1"/>
</dbReference>
<feature type="domain" description="Acyl-CoA dehydrogenase/oxidase C-terminal" evidence="7">
    <location>
        <begin position="532"/>
        <end position="631"/>
    </location>
</feature>
<dbReference type="InterPro" id="IPR009100">
    <property type="entry name" value="AcylCoA_DH/oxidase_NM_dom_sf"/>
</dbReference>
<gene>
    <name evidence="10" type="ORF">ACFPBZ_12475</name>
</gene>
<dbReference type="InterPro" id="IPR037069">
    <property type="entry name" value="AcylCoA_DH/ox_N_sf"/>
</dbReference>
<dbReference type="Proteomes" id="UP001595947">
    <property type="component" value="Unassembled WGS sequence"/>
</dbReference>
<name>A0ABV9YN94_9PSEU</name>